<keyword evidence="2" id="KW-1185">Reference proteome</keyword>
<dbReference type="Proteomes" id="UP001492380">
    <property type="component" value="Unassembled WGS sequence"/>
</dbReference>
<comment type="caution">
    <text evidence="1">The sequence shown here is derived from an EMBL/GenBank/DDBJ whole genome shotgun (WGS) entry which is preliminary data.</text>
</comment>
<sequence>MARVLDTREHLTKTHHRVSAIITEDARLKNFDDVSVNRYPHIFNSQPLFTIPSIDEVLHFSRRERPTRPPLKHHFDVPVSIPESFTEQDLLPFRFDEAPRPRHRPNCIAVSIYNAMEQGYSDPVQRGDDTILLPYHPARPTYDMLACQTEPRPQTLADLVDQYQGLHRCNSWDSLSSRNSTANLYTIREEPEPPESNVHVPILHLSKLAMVRRRPVGSRKPLSKSRAR</sequence>
<dbReference type="EMBL" id="JBBWRZ010000006">
    <property type="protein sequence ID" value="KAK8233726.1"/>
    <property type="molecule type" value="Genomic_DNA"/>
</dbReference>
<evidence type="ECO:0000313" key="1">
    <source>
        <dbReference type="EMBL" id="KAK8233726.1"/>
    </source>
</evidence>
<protein>
    <submittedName>
        <fullName evidence="1">Uncharacterized protein</fullName>
    </submittedName>
</protein>
<proteinExistence type="predicted"/>
<evidence type="ECO:0000313" key="2">
    <source>
        <dbReference type="Proteomes" id="UP001492380"/>
    </source>
</evidence>
<reference evidence="1 2" key="1">
    <citation type="submission" date="2024-04" db="EMBL/GenBank/DDBJ databases">
        <title>Phyllosticta paracitricarpa is synonymous to the EU quarantine fungus P. citricarpa based on phylogenomic analyses.</title>
        <authorList>
            <consortium name="Lawrence Berkeley National Laboratory"/>
            <person name="Van Ingen-Buijs V.A."/>
            <person name="Van Westerhoven A.C."/>
            <person name="Haridas S."/>
            <person name="Skiadas P."/>
            <person name="Martin F."/>
            <person name="Groenewald J.Z."/>
            <person name="Crous P.W."/>
            <person name="Seidl M.F."/>
        </authorList>
    </citation>
    <scope>NUCLEOTIDE SEQUENCE [LARGE SCALE GENOMIC DNA]</scope>
    <source>
        <strain evidence="1 2">CBS 123374</strain>
    </source>
</reference>
<gene>
    <name evidence="1" type="ORF">HDK90DRAFT_466749</name>
</gene>
<name>A0ABR1YMK4_9PEZI</name>
<accession>A0ABR1YMK4</accession>
<organism evidence="1 2">
    <name type="scientific">Phyllosticta capitalensis</name>
    <dbReference type="NCBI Taxonomy" id="121624"/>
    <lineage>
        <taxon>Eukaryota</taxon>
        <taxon>Fungi</taxon>
        <taxon>Dikarya</taxon>
        <taxon>Ascomycota</taxon>
        <taxon>Pezizomycotina</taxon>
        <taxon>Dothideomycetes</taxon>
        <taxon>Dothideomycetes incertae sedis</taxon>
        <taxon>Botryosphaeriales</taxon>
        <taxon>Phyllostictaceae</taxon>
        <taxon>Phyllosticta</taxon>
    </lineage>
</organism>